<name>A0A7T0KF72_9CORY</name>
<dbReference type="InterPro" id="IPR010093">
    <property type="entry name" value="SinI_DNA-bd"/>
</dbReference>
<dbReference type="InterPro" id="IPR041657">
    <property type="entry name" value="HTH_17"/>
</dbReference>
<dbReference type="NCBIfam" id="TIGR01764">
    <property type="entry name" value="excise"/>
    <property type="match status" value="1"/>
</dbReference>
<accession>A0A7T0KF72</accession>
<keyword evidence="3" id="KW-1185">Reference proteome</keyword>
<feature type="domain" description="Helix-turn-helix" evidence="1">
    <location>
        <begin position="76"/>
        <end position="127"/>
    </location>
</feature>
<reference evidence="2 3" key="1">
    <citation type="submission" date="2020-11" db="EMBL/GenBank/DDBJ databases">
        <title>Corynebacterium sp. ZJ-599.</title>
        <authorList>
            <person name="Zhou J."/>
        </authorList>
    </citation>
    <scope>NUCLEOTIDE SEQUENCE [LARGE SCALE GENOMIC DNA]</scope>
    <source>
        <strain evidence="2 3">ZJ-599</strain>
    </source>
</reference>
<organism evidence="2 3">
    <name type="scientific">Corynebacterium lizhenjunii</name>
    <dbReference type="NCBI Taxonomy" id="2709394"/>
    <lineage>
        <taxon>Bacteria</taxon>
        <taxon>Bacillati</taxon>
        <taxon>Actinomycetota</taxon>
        <taxon>Actinomycetes</taxon>
        <taxon>Mycobacteriales</taxon>
        <taxon>Corynebacteriaceae</taxon>
        <taxon>Corynebacterium</taxon>
    </lineage>
</organism>
<dbReference type="Proteomes" id="UP000594681">
    <property type="component" value="Chromosome"/>
</dbReference>
<evidence type="ECO:0000313" key="3">
    <source>
        <dbReference type="Proteomes" id="UP000594681"/>
    </source>
</evidence>
<protein>
    <submittedName>
        <fullName evidence="2">Helix-turn-helix domain-containing protein</fullName>
    </submittedName>
</protein>
<dbReference type="GO" id="GO:0003677">
    <property type="term" value="F:DNA binding"/>
    <property type="evidence" value="ECO:0007669"/>
    <property type="project" value="InterPro"/>
</dbReference>
<evidence type="ECO:0000259" key="1">
    <source>
        <dbReference type="Pfam" id="PF12728"/>
    </source>
</evidence>
<dbReference type="EMBL" id="CP064954">
    <property type="protein sequence ID" value="QPK78588.1"/>
    <property type="molecule type" value="Genomic_DNA"/>
</dbReference>
<gene>
    <name evidence="2" type="ORF">G7Y31_08495</name>
</gene>
<proteinExistence type="predicted"/>
<dbReference type="Pfam" id="PF12728">
    <property type="entry name" value="HTH_17"/>
    <property type="match status" value="1"/>
</dbReference>
<sequence length="168" mass="18996">MQGLKESNSTTLPPEDLDKMLDVAKFLNGMDGPAVIVGPEGQSVDLPEEAFRVLKSVVEAMRFGKAITVAPVDQKLTTQQAADFLGISRPTLVKKLDAQEIPYELPAGRRHRRIRLVDVLEYQERQRIERRKALDELTFSAEQDGLYDMDANVYKEALREARRTLPKD</sequence>
<dbReference type="KEGG" id="cliz:G7Y31_08495"/>
<dbReference type="AlphaFoldDB" id="A0A7T0KF72"/>
<dbReference type="RefSeq" id="WP_196823551.1">
    <property type="nucleotide sequence ID" value="NZ_CP064954.1"/>
</dbReference>
<evidence type="ECO:0000313" key="2">
    <source>
        <dbReference type="EMBL" id="QPK78588.1"/>
    </source>
</evidence>